<dbReference type="GO" id="GO:0003677">
    <property type="term" value="F:DNA binding"/>
    <property type="evidence" value="ECO:0007669"/>
    <property type="project" value="InterPro"/>
</dbReference>
<dbReference type="InterPro" id="IPR036515">
    <property type="entry name" value="Transposase_17_sf"/>
</dbReference>
<name>A0A1G6Q3M1_9BACT</name>
<keyword evidence="3" id="KW-1185">Reference proteome</keyword>
<dbReference type="Gene3D" id="3.30.70.1290">
    <property type="entry name" value="Transposase IS200-like"/>
    <property type="match status" value="1"/>
</dbReference>
<dbReference type="GO" id="GO:0006313">
    <property type="term" value="P:DNA transposition"/>
    <property type="evidence" value="ECO:0007669"/>
    <property type="project" value="InterPro"/>
</dbReference>
<reference evidence="3" key="1">
    <citation type="submission" date="2016-10" db="EMBL/GenBank/DDBJ databases">
        <authorList>
            <person name="Varghese N."/>
            <person name="Submissions S."/>
        </authorList>
    </citation>
    <scope>NUCLEOTIDE SEQUENCE [LARGE SCALE GENOMIC DNA]</scope>
    <source>
        <strain evidence="3">DSM 23095</strain>
    </source>
</reference>
<dbReference type="SUPFAM" id="SSF143422">
    <property type="entry name" value="Transposase IS200-like"/>
    <property type="match status" value="1"/>
</dbReference>
<dbReference type="RefSeq" id="WP_087938354.1">
    <property type="nucleotide sequence ID" value="NZ_FNAC01000008.1"/>
</dbReference>
<sequence length="148" mass="17679">MPQSLAKIYLHIVFSTKNRIPMISGRIRPNAQAYFVKVGANLGSFTEEIFIMPDHIHWLCTLPRTITIADLVKNVKISSSIKFKELIRQDFEWQKGYGAFSVSQSKLETVKKYIQNQQEHHQKIEFQTEYRRFLEEYRIEYDEKYVWD</sequence>
<gene>
    <name evidence="2" type="ORF">SAMN04488104_10087</name>
</gene>
<protein>
    <submittedName>
        <fullName evidence="2">REP element-mobilizing transposase RayT</fullName>
    </submittedName>
</protein>
<dbReference type="SMART" id="SM01321">
    <property type="entry name" value="Y1_Tnp"/>
    <property type="match status" value="1"/>
</dbReference>
<dbReference type="GO" id="GO:0004803">
    <property type="term" value="F:transposase activity"/>
    <property type="evidence" value="ECO:0007669"/>
    <property type="project" value="InterPro"/>
</dbReference>
<dbReference type="Proteomes" id="UP000199060">
    <property type="component" value="Unassembled WGS sequence"/>
</dbReference>
<proteinExistence type="predicted"/>
<dbReference type="STRING" id="686796.SAMN04488104_10087"/>
<dbReference type="NCBIfam" id="NF033573">
    <property type="entry name" value="transpos_IS200"/>
    <property type="match status" value="1"/>
</dbReference>
<organism evidence="2 3">
    <name type="scientific">Algoriphagus faecimaris</name>
    <dbReference type="NCBI Taxonomy" id="686796"/>
    <lineage>
        <taxon>Bacteria</taxon>
        <taxon>Pseudomonadati</taxon>
        <taxon>Bacteroidota</taxon>
        <taxon>Cytophagia</taxon>
        <taxon>Cytophagales</taxon>
        <taxon>Cyclobacteriaceae</taxon>
        <taxon>Algoriphagus</taxon>
    </lineage>
</organism>
<dbReference type="EMBL" id="FNAC01000008">
    <property type="protein sequence ID" value="SDC86534.1"/>
    <property type="molecule type" value="Genomic_DNA"/>
</dbReference>
<dbReference type="PANTHER" id="PTHR33360">
    <property type="entry name" value="TRANSPOSASE FOR INSERTION SEQUENCE ELEMENT IS200"/>
    <property type="match status" value="1"/>
</dbReference>
<accession>A0A1G6Q3M1</accession>
<dbReference type="OrthoDB" id="9797997at2"/>
<dbReference type="InterPro" id="IPR002686">
    <property type="entry name" value="Transposase_17"/>
</dbReference>
<dbReference type="PANTHER" id="PTHR33360:SF2">
    <property type="entry name" value="TRANSPOSASE FOR INSERTION SEQUENCE ELEMENT IS200"/>
    <property type="match status" value="1"/>
</dbReference>
<evidence type="ECO:0000313" key="3">
    <source>
        <dbReference type="Proteomes" id="UP000199060"/>
    </source>
</evidence>
<feature type="domain" description="Transposase IS200-like" evidence="1">
    <location>
        <begin position="5"/>
        <end position="117"/>
    </location>
</feature>
<dbReference type="AlphaFoldDB" id="A0A1G6Q3M1"/>
<evidence type="ECO:0000313" key="2">
    <source>
        <dbReference type="EMBL" id="SDC86534.1"/>
    </source>
</evidence>
<dbReference type="Pfam" id="PF01797">
    <property type="entry name" value="Y1_Tnp"/>
    <property type="match status" value="1"/>
</dbReference>
<evidence type="ECO:0000259" key="1">
    <source>
        <dbReference type="SMART" id="SM01321"/>
    </source>
</evidence>